<accession>A0A8A4ZK00</accession>
<sequence>MWSVRRFPGERMWVTVTERTGDRLVGTLNSMAIYVYMHPDEAIKFHIDDIIDCALDNDELAIEAEAA</sequence>
<evidence type="ECO:0000313" key="2">
    <source>
        <dbReference type="Proteomes" id="UP000663937"/>
    </source>
</evidence>
<gene>
    <name evidence="1" type="ORF">J4E96_03305</name>
</gene>
<dbReference type="AlphaFoldDB" id="A0A8A4ZK00"/>
<proteinExistence type="predicted"/>
<name>A0A8A4ZK00_9MICO</name>
<dbReference type="Proteomes" id="UP000663937">
    <property type="component" value="Chromosome"/>
</dbReference>
<protein>
    <submittedName>
        <fullName evidence="1">Uncharacterized protein</fullName>
    </submittedName>
</protein>
<keyword evidence="2" id="KW-1185">Reference proteome</keyword>
<evidence type="ECO:0000313" key="1">
    <source>
        <dbReference type="EMBL" id="QTE31289.1"/>
    </source>
</evidence>
<organism evidence="1 2">
    <name type="scientific">Pengzhenrongella sicca</name>
    <dbReference type="NCBI Taxonomy" id="2819238"/>
    <lineage>
        <taxon>Bacteria</taxon>
        <taxon>Bacillati</taxon>
        <taxon>Actinomycetota</taxon>
        <taxon>Actinomycetes</taxon>
        <taxon>Micrococcales</taxon>
        <taxon>Pengzhenrongella</taxon>
    </lineage>
</organism>
<dbReference type="EMBL" id="CP071868">
    <property type="protein sequence ID" value="QTE31289.1"/>
    <property type="molecule type" value="Genomic_DNA"/>
</dbReference>
<dbReference type="KEGG" id="psic:J4E96_03305"/>
<reference evidence="1" key="1">
    <citation type="submission" date="2021-03" db="EMBL/GenBank/DDBJ databases">
        <title>Pengzhenrongella sicca gen. nov., sp. nov., a new member of suborder Micrococcineae isolated from High-Arctic tundra soil.</title>
        <authorList>
            <person name="Peng F."/>
        </authorList>
    </citation>
    <scope>NUCLEOTIDE SEQUENCE</scope>
    <source>
        <strain evidence="1">LRZ-2</strain>
    </source>
</reference>